<organism evidence="2 3">
    <name type="scientific">Cytospora mali</name>
    <name type="common">Apple Valsa canker fungus</name>
    <name type="synonym">Valsa mali</name>
    <dbReference type="NCBI Taxonomy" id="578113"/>
    <lineage>
        <taxon>Eukaryota</taxon>
        <taxon>Fungi</taxon>
        <taxon>Dikarya</taxon>
        <taxon>Ascomycota</taxon>
        <taxon>Pezizomycotina</taxon>
        <taxon>Sordariomycetes</taxon>
        <taxon>Sordariomycetidae</taxon>
        <taxon>Diaporthales</taxon>
        <taxon>Cytosporaceae</taxon>
        <taxon>Cytospora</taxon>
    </lineage>
</organism>
<dbReference type="InterPro" id="IPR051017">
    <property type="entry name" value="Aldolase-II_Adducin_sf"/>
</dbReference>
<dbReference type="Gene3D" id="3.40.225.10">
    <property type="entry name" value="Class II aldolase/adducin N-terminal domain"/>
    <property type="match status" value="1"/>
</dbReference>
<sequence>MEGQSPAAGFHHIEASLRSPGPTLTMILWRTMSRWPQMPWPTRTNEAGLDLCFKSYPQFTTLKEERQYRKQHLAAAFRVFAGHNTVRDPTLLKDRFWLNPFERALRPDQVIDADEGARIAEALSGGKAVILQHRGFLTVGSSVDEAAFWFVNMDRACHAQLLADAAAAGSGHEKSLIDEDESENYARSIGGPEKGWLVFQPYYDVVLARTNGWFLE</sequence>
<evidence type="ECO:0000313" key="3">
    <source>
        <dbReference type="Proteomes" id="UP000078559"/>
    </source>
</evidence>
<reference evidence="2" key="1">
    <citation type="submission" date="2014-12" db="EMBL/GenBank/DDBJ databases">
        <title>Genome Sequence of Valsa Canker Pathogens Uncovers a Specific Adaption of Colonization on Woody Bark.</title>
        <authorList>
            <person name="Yin Z."/>
            <person name="Liu H."/>
            <person name="Gao X."/>
            <person name="Li Z."/>
            <person name="Song N."/>
            <person name="Ke X."/>
            <person name="Dai Q."/>
            <person name="Wu Y."/>
            <person name="Sun Y."/>
            <person name="Xu J.-R."/>
            <person name="Kang Z.K."/>
            <person name="Wang L."/>
            <person name="Huang L."/>
        </authorList>
    </citation>
    <scope>NUCLEOTIDE SEQUENCE [LARGE SCALE GENOMIC DNA]</scope>
    <source>
        <strain evidence="2">03-8</strain>
    </source>
</reference>
<dbReference type="Pfam" id="PF00596">
    <property type="entry name" value="Aldolase_II"/>
    <property type="match status" value="1"/>
</dbReference>
<protein>
    <submittedName>
        <fullName evidence="2">Decarboxylase NovR</fullName>
    </submittedName>
</protein>
<gene>
    <name evidence="2" type="ORF">VM1G_11799</name>
</gene>
<dbReference type="SMR" id="A0A194W7R1"/>
<dbReference type="PANTHER" id="PTHR10672:SF39">
    <property type="entry name" value="CLASS II ALDOLASE_ADDUCIN N-TERMINAL DOMAIN-CONTAINING PROTEIN"/>
    <property type="match status" value="1"/>
</dbReference>
<name>A0A194W7R1_CYTMA</name>
<proteinExistence type="predicted"/>
<dbReference type="InterPro" id="IPR001303">
    <property type="entry name" value="Aldolase_II/adducin_N"/>
</dbReference>
<dbReference type="GO" id="GO:0051015">
    <property type="term" value="F:actin filament binding"/>
    <property type="evidence" value="ECO:0007669"/>
    <property type="project" value="TreeGrafter"/>
</dbReference>
<evidence type="ECO:0000259" key="1">
    <source>
        <dbReference type="Pfam" id="PF00596"/>
    </source>
</evidence>
<feature type="domain" description="Class II aldolase/adducin N-terminal" evidence="1">
    <location>
        <begin position="113"/>
        <end position="161"/>
    </location>
</feature>
<dbReference type="GO" id="GO:0005856">
    <property type="term" value="C:cytoskeleton"/>
    <property type="evidence" value="ECO:0007669"/>
    <property type="project" value="TreeGrafter"/>
</dbReference>
<dbReference type="PANTHER" id="PTHR10672">
    <property type="entry name" value="ADDUCIN"/>
    <property type="match status" value="1"/>
</dbReference>
<keyword evidence="3" id="KW-1185">Reference proteome</keyword>
<evidence type="ECO:0000313" key="2">
    <source>
        <dbReference type="EMBL" id="KUI72297.1"/>
    </source>
</evidence>
<dbReference type="EMBL" id="CM003105">
    <property type="protein sequence ID" value="KUI72297.1"/>
    <property type="molecule type" value="Genomic_DNA"/>
</dbReference>
<dbReference type="Proteomes" id="UP000078559">
    <property type="component" value="Chromosome 8"/>
</dbReference>
<dbReference type="SUPFAM" id="SSF53639">
    <property type="entry name" value="AraD/HMP-PK domain-like"/>
    <property type="match status" value="1"/>
</dbReference>
<dbReference type="InterPro" id="IPR036409">
    <property type="entry name" value="Aldolase_II/adducin_N_sf"/>
</dbReference>
<dbReference type="AlphaFoldDB" id="A0A194W7R1"/>
<accession>A0A194W7R1</accession>